<gene>
    <name evidence="1" type="ORF">NCTC9836_02004</name>
</gene>
<name>A0A381JB54_9CLOT</name>
<sequence>MIQINIYDYEDLSSIGKRVTQYVNSNLRDIIQVLIDILESDPGFDLDGFFPRDYLMRKPQECRNSVDELYEIVCSNSVRDFIKPKYEYLMYAILCWWEDCVDDKTELISNKIDDNLKNDLENEDDGKYILRLIQDFEEYYDMCFQDHDFLPEPLSNMVMLYLQNPKLLKMFFHYDNLDNYIDLMEYDLRERYLETLRKRNNDPCIPMPDNIVSELINVIKRFEKRIVDFEKRNEVQITADIQDAIAGNLNSKYDLHVTREFTMGRAKKELGETDLYIYAEKDGHITDYAVLENKYIKNFTNQYNQLMGYLNHNFKFGITLSMNRDISLKKGFDKIEEELNNIKGDFQPINIQRIEKDDNIMIVSEHIVPETGNRMEVFHLIFQLNDNERKRAAAIARKK</sequence>
<reference evidence="1 2" key="1">
    <citation type="submission" date="2018-06" db="EMBL/GenBank/DDBJ databases">
        <authorList>
            <consortium name="Pathogen Informatics"/>
            <person name="Doyle S."/>
        </authorList>
    </citation>
    <scope>NUCLEOTIDE SEQUENCE [LARGE SCALE GENOMIC DNA]</scope>
    <source>
        <strain evidence="1 2">NCTC9836</strain>
    </source>
</reference>
<protein>
    <submittedName>
        <fullName evidence="1">Uncharacterized protein</fullName>
    </submittedName>
</protein>
<keyword evidence="2" id="KW-1185">Reference proteome</keyword>
<dbReference type="AlphaFoldDB" id="A0A381JB54"/>
<evidence type="ECO:0000313" key="2">
    <source>
        <dbReference type="Proteomes" id="UP000254664"/>
    </source>
</evidence>
<dbReference type="Proteomes" id="UP000254664">
    <property type="component" value="Unassembled WGS sequence"/>
</dbReference>
<organism evidence="1 2">
    <name type="scientific">Clostridium putrefaciens</name>
    <dbReference type="NCBI Taxonomy" id="99675"/>
    <lineage>
        <taxon>Bacteria</taxon>
        <taxon>Bacillati</taxon>
        <taxon>Bacillota</taxon>
        <taxon>Clostridia</taxon>
        <taxon>Eubacteriales</taxon>
        <taxon>Clostridiaceae</taxon>
        <taxon>Clostridium</taxon>
    </lineage>
</organism>
<dbReference type="EMBL" id="UFWZ01000001">
    <property type="protein sequence ID" value="SUY47666.1"/>
    <property type="molecule type" value="Genomic_DNA"/>
</dbReference>
<accession>A0A381JB54</accession>
<proteinExistence type="predicted"/>
<dbReference type="RefSeq" id="WP_341458783.1">
    <property type="nucleotide sequence ID" value="NZ_UFWZ01000001.1"/>
</dbReference>
<evidence type="ECO:0000313" key="1">
    <source>
        <dbReference type="EMBL" id="SUY47666.1"/>
    </source>
</evidence>